<evidence type="ECO:0000313" key="1">
    <source>
        <dbReference type="EMBL" id="CAG5104863.1"/>
    </source>
</evidence>
<dbReference type="PANTHER" id="PTHR34095:SF1">
    <property type="entry name" value="LARGE RIBOSOMAL SUBUNIT PROTEIN ML55"/>
    <property type="match status" value="1"/>
</dbReference>
<name>A0ABN7SNH2_OIKDI</name>
<protein>
    <submittedName>
        <fullName evidence="1">Oidioi.mRNA.OKI2018_I69.chr1.g1615.t1.cds</fullName>
    </submittedName>
</protein>
<gene>
    <name evidence="1" type="ORF">OKIOD_LOCUS10380</name>
</gene>
<proteinExistence type="predicted"/>
<dbReference type="PANTHER" id="PTHR34095">
    <property type="entry name" value="39S RIBOSOMAL PROTEIN L55, MITOCHONDRIAL"/>
    <property type="match status" value="1"/>
</dbReference>
<dbReference type="EMBL" id="OU015566">
    <property type="protein sequence ID" value="CAG5104863.1"/>
    <property type="molecule type" value="Genomic_DNA"/>
</dbReference>
<evidence type="ECO:0000313" key="2">
    <source>
        <dbReference type="Proteomes" id="UP001158576"/>
    </source>
</evidence>
<dbReference type="InterPro" id="IPR044884">
    <property type="entry name" value="Ribosomal_mL55_sf"/>
</dbReference>
<dbReference type="Proteomes" id="UP001158576">
    <property type="component" value="Chromosome 1"/>
</dbReference>
<reference evidence="1 2" key="1">
    <citation type="submission" date="2021-04" db="EMBL/GenBank/DDBJ databases">
        <authorList>
            <person name="Bliznina A."/>
        </authorList>
    </citation>
    <scope>NUCLEOTIDE SEQUENCE [LARGE SCALE GENOMIC DNA]</scope>
</reference>
<dbReference type="Pfam" id="PF09776">
    <property type="entry name" value="Mitoc_L55"/>
    <property type="match status" value="1"/>
</dbReference>
<accession>A0ABN7SNH2</accession>
<dbReference type="InterPro" id="IPR018615">
    <property type="entry name" value="Ribosomal_mL55"/>
</dbReference>
<organism evidence="1 2">
    <name type="scientific">Oikopleura dioica</name>
    <name type="common">Tunicate</name>
    <dbReference type="NCBI Taxonomy" id="34765"/>
    <lineage>
        <taxon>Eukaryota</taxon>
        <taxon>Metazoa</taxon>
        <taxon>Chordata</taxon>
        <taxon>Tunicata</taxon>
        <taxon>Appendicularia</taxon>
        <taxon>Copelata</taxon>
        <taxon>Oikopleuridae</taxon>
        <taxon>Oikopleura</taxon>
    </lineage>
</organism>
<dbReference type="Gene3D" id="6.20.130.20">
    <property type="entry name" value="Mitochondrial ribosomal protein L55"/>
    <property type="match status" value="1"/>
</dbReference>
<sequence length="135" mass="15792">MLCELKRGKICVNLIRRSSLKTSNPMIRSTPEPTKIKAHQIATLNRFNLRPYPQKYPALIVRGDGSTYRVWSTEEPQEIVRFPIDVSNMSEMDRTRLLSKRYGKQVKTRVVQSINVEDEDDQEEELGDFSDYDQR</sequence>
<keyword evidence="2" id="KW-1185">Reference proteome</keyword>